<gene>
    <name evidence="1" type="ORF">SAMN05444408_11413</name>
</gene>
<dbReference type="STRING" id="1302685.SAMN05444408_11413"/>
<accession>A0A1M5ALQ6</accession>
<dbReference type="EMBL" id="FQVO01000014">
    <property type="protein sequence ID" value="SHF31047.1"/>
    <property type="molecule type" value="Genomic_DNA"/>
</dbReference>
<evidence type="ECO:0000313" key="1">
    <source>
        <dbReference type="EMBL" id="SHF31047.1"/>
    </source>
</evidence>
<reference evidence="2" key="1">
    <citation type="submission" date="2016-11" db="EMBL/GenBank/DDBJ databases">
        <authorList>
            <person name="Varghese N."/>
            <person name="Submissions S."/>
        </authorList>
    </citation>
    <scope>NUCLEOTIDE SEQUENCE [LARGE SCALE GENOMIC DNA]</scope>
    <source>
        <strain evidence="2">DSM 26898</strain>
    </source>
</reference>
<proteinExistence type="predicted"/>
<dbReference type="AlphaFoldDB" id="A0A1M5ALQ6"/>
<sequence>MESESDFVQERDMHIQKMQMFFLLHYSNNKETSQKLLYLPDKSEHTIWKTAGIRNLHLHG</sequence>
<organism evidence="1 2">
    <name type="scientific">Chryseobacterium takakiae</name>
    <dbReference type="NCBI Taxonomy" id="1302685"/>
    <lineage>
        <taxon>Bacteria</taxon>
        <taxon>Pseudomonadati</taxon>
        <taxon>Bacteroidota</taxon>
        <taxon>Flavobacteriia</taxon>
        <taxon>Flavobacteriales</taxon>
        <taxon>Weeksellaceae</taxon>
        <taxon>Chryseobacterium group</taxon>
        <taxon>Chryseobacterium</taxon>
    </lineage>
</organism>
<keyword evidence="2" id="KW-1185">Reference proteome</keyword>
<protein>
    <submittedName>
        <fullName evidence="1">Uncharacterized protein</fullName>
    </submittedName>
</protein>
<evidence type="ECO:0000313" key="2">
    <source>
        <dbReference type="Proteomes" id="UP000184236"/>
    </source>
</evidence>
<dbReference type="Proteomes" id="UP000184236">
    <property type="component" value="Unassembled WGS sequence"/>
</dbReference>
<name>A0A1M5ALQ6_9FLAO</name>